<keyword evidence="3" id="KW-0175">Coiled coil</keyword>
<evidence type="ECO:0000256" key="5">
    <source>
        <dbReference type="SAM" id="MobiDB-lite"/>
    </source>
</evidence>
<dbReference type="InterPro" id="IPR048256">
    <property type="entry name" value="Tektin-like"/>
</dbReference>
<proteinExistence type="inferred from homology"/>
<dbReference type="GO" id="GO:0005634">
    <property type="term" value="C:nucleus"/>
    <property type="evidence" value="ECO:0007669"/>
    <property type="project" value="TreeGrafter"/>
</dbReference>
<name>A0AAW0UJ25_SCYPA</name>
<dbReference type="Pfam" id="PF03148">
    <property type="entry name" value="Tektin"/>
    <property type="match status" value="2"/>
</dbReference>
<evidence type="ECO:0000256" key="2">
    <source>
        <dbReference type="ARBA" id="ARBA00022490"/>
    </source>
</evidence>
<dbReference type="PANTHER" id="PTHR19960:SF12">
    <property type="entry name" value="TEKTIN-4"/>
    <property type="match status" value="1"/>
</dbReference>
<dbReference type="GO" id="GO:0060294">
    <property type="term" value="P:cilium movement involved in cell motility"/>
    <property type="evidence" value="ECO:0007669"/>
    <property type="project" value="UniProtKB-UniRule"/>
</dbReference>
<dbReference type="PANTHER" id="PTHR19960">
    <property type="entry name" value="TEKTIN"/>
    <property type="match status" value="1"/>
</dbReference>
<dbReference type="GO" id="GO:0060271">
    <property type="term" value="P:cilium assembly"/>
    <property type="evidence" value="ECO:0007669"/>
    <property type="project" value="UniProtKB-UniRule"/>
</dbReference>
<keyword evidence="4" id="KW-0966">Cell projection</keyword>
<reference evidence="6 7" key="1">
    <citation type="submission" date="2023-03" db="EMBL/GenBank/DDBJ databases">
        <title>High-quality genome of Scylla paramamosain provides insights in environmental adaptation.</title>
        <authorList>
            <person name="Zhang L."/>
        </authorList>
    </citation>
    <scope>NUCLEOTIDE SEQUENCE [LARGE SCALE GENOMIC DNA]</scope>
    <source>
        <strain evidence="6">LZ_2023a</strain>
        <tissue evidence="6">Muscle</tissue>
    </source>
</reference>
<feature type="region of interest" description="Disordered" evidence="5">
    <location>
        <begin position="344"/>
        <end position="373"/>
    </location>
</feature>
<dbReference type="GO" id="GO:0015630">
    <property type="term" value="C:microtubule cytoskeleton"/>
    <property type="evidence" value="ECO:0007669"/>
    <property type="project" value="UniProtKB-UniRule"/>
</dbReference>
<gene>
    <name evidence="6" type="ORF">O3P69_004139</name>
</gene>
<dbReference type="AlphaFoldDB" id="A0AAW0UJ25"/>
<comment type="similarity">
    <text evidence="1 4">Belongs to the tektin family.</text>
</comment>
<sequence length="556" mass="63364">MALSIRIPELNEAKVRLTEKDGMLRQEIAQEEESIASLRQALQDKESPIQVSQSRHWTRPFRPGADSCLDQPHYIQQKNHHHRHRLQHNQQQQKAQQVQQHAERGAYLQQGAHRGRGWPRYAGAGPEQRESFLFKPDSYNSCDKETSLFITPLVSLHELHRTLSRRLMTCLALRLGKYRRQTLVVALVVLAVSGGSVLREVRLKYWALLSPGFTCYGEEVCMETSPGQSLQEYVVGLPCSWEMEGPAVVQAVEEVGLPSARQEVAAPRETTTFTGLVPHTQARDVRPGNRPYSAVDVTGMRERLVRAVSPLQTVEEARAGEFTPALWAAHHLDRHTHAQDLLQRSEKLRGQSRRTETYTEERTQSAENSVTHGLDQRLASTLELRTHHHHAINNTIDELALQNTMKSRLQVALFALELPERNNEECIHIRRFRFSVDRTRDPVVFALNKEKETLSTGRSLLTQTLKETEAQISRLLEVKRLLEHDWSDKQEAFQLDHFAAKLANDRVKAQFKAVSAALNEGVSVPDTWRLRSKEHLDVCRREITTGSQLRGAADQV</sequence>
<keyword evidence="7" id="KW-1185">Reference proteome</keyword>
<feature type="region of interest" description="Disordered" evidence="5">
    <location>
        <begin position="79"/>
        <end position="103"/>
    </location>
</feature>
<accession>A0AAW0UJ25</accession>
<evidence type="ECO:0000256" key="3">
    <source>
        <dbReference type="ARBA" id="ARBA00023054"/>
    </source>
</evidence>
<evidence type="ECO:0000313" key="7">
    <source>
        <dbReference type="Proteomes" id="UP001487740"/>
    </source>
</evidence>
<organism evidence="6 7">
    <name type="scientific">Scylla paramamosain</name>
    <name type="common">Mud crab</name>
    <dbReference type="NCBI Taxonomy" id="85552"/>
    <lineage>
        <taxon>Eukaryota</taxon>
        <taxon>Metazoa</taxon>
        <taxon>Ecdysozoa</taxon>
        <taxon>Arthropoda</taxon>
        <taxon>Crustacea</taxon>
        <taxon>Multicrustacea</taxon>
        <taxon>Malacostraca</taxon>
        <taxon>Eumalacostraca</taxon>
        <taxon>Eucarida</taxon>
        <taxon>Decapoda</taxon>
        <taxon>Pleocyemata</taxon>
        <taxon>Brachyura</taxon>
        <taxon>Eubrachyura</taxon>
        <taxon>Portunoidea</taxon>
        <taxon>Portunidae</taxon>
        <taxon>Portuninae</taxon>
        <taxon>Scylla</taxon>
    </lineage>
</organism>
<feature type="compositionally biased region" description="Low complexity" evidence="5">
    <location>
        <begin position="88"/>
        <end position="100"/>
    </location>
</feature>
<protein>
    <recommendedName>
        <fullName evidence="4">Tektin</fullName>
    </recommendedName>
</protein>
<comment type="subcellular location">
    <subcellularLocation>
        <location evidence="4">Cytoplasm</location>
        <location evidence="4">Cytoskeleton</location>
        <location evidence="4">Cilium axoneme</location>
    </subcellularLocation>
</comment>
<dbReference type="EMBL" id="JARAKH010000012">
    <property type="protein sequence ID" value="KAK8398835.1"/>
    <property type="molecule type" value="Genomic_DNA"/>
</dbReference>
<dbReference type="GO" id="GO:0005930">
    <property type="term" value="C:axoneme"/>
    <property type="evidence" value="ECO:0007669"/>
    <property type="project" value="UniProtKB-SubCell"/>
</dbReference>
<keyword evidence="4" id="KW-0969">Cilium</keyword>
<evidence type="ECO:0000313" key="6">
    <source>
        <dbReference type="EMBL" id="KAK8398835.1"/>
    </source>
</evidence>
<dbReference type="InterPro" id="IPR000435">
    <property type="entry name" value="Tektins"/>
</dbReference>
<comment type="caution">
    <text evidence="6">The sequence shown here is derived from an EMBL/GenBank/DDBJ whole genome shotgun (WGS) entry which is preliminary data.</text>
</comment>
<feature type="compositionally biased region" description="Basic and acidic residues" evidence="5">
    <location>
        <begin position="344"/>
        <end position="364"/>
    </location>
</feature>
<dbReference type="Proteomes" id="UP001487740">
    <property type="component" value="Unassembled WGS sequence"/>
</dbReference>
<keyword evidence="2" id="KW-0963">Cytoplasm</keyword>
<keyword evidence="4" id="KW-0282">Flagellum</keyword>
<evidence type="ECO:0000256" key="4">
    <source>
        <dbReference type="RuleBase" id="RU367040"/>
    </source>
</evidence>
<evidence type="ECO:0000256" key="1">
    <source>
        <dbReference type="ARBA" id="ARBA00007209"/>
    </source>
</evidence>